<evidence type="ECO:0000313" key="4">
    <source>
        <dbReference type="Proteomes" id="UP000186922"/>
    </source>
</evidence>
<feature type="transmembrane region" description="Helical" evidence="2">
    <location>
        <begin position="63"/>
        <end position="85"/>
    </location>
</feature>
<gene>
    <name evidence="3" type="primary">RvY_10200-1</name>
    <name evidence="3" type="synonym">RvY_10200.1</name>
    <name evidence="3" type="ORF">RvY_10200</name>
</gene>
<feature type="compositionally biased region" description="Basic and acidic residues" evidence="1">
    <location>
        <begin position="179"/>
        <end position="190"/>
    </location>
</feature>
<evidence type="ECO:0000313" key="3">
    <source>
        <dbReference type="EMBL" id="GAU99162.1"/>
    </source>
</evidence>
<name>A0A1D1VGH6_RAMVA</name>
<protein>
    <submittedName>
        <fullName evidence="3">Uncharacterized protein</fullName>
    </submittedName>
</protein>
<comment type="caution">
    <text evidence="3">The sequence shown here is derived from an EMBL/GenBank/DDBJ whole genome shotgun (WGS) entry which is preliminary data.</text>
</comment>
<keyword evidence="2" id="KW-0472">Membrane</keyword>
<keyword evidence="4" id="KW-1185">Reference proteome</keyword>
<sequence>MNFPFNVFGGMGGSYPPYQLPGLTAGFLMGIPMGSPFGFPLGPSMGMPLLQPLAQPRFKANEWLALQVIVALTDAAVVVGVVMALDGVVDVADVAAAHNDEMTLNVVDTREVDVMVADNGEAAPVTLEEDGRRMTTKTPIRQARRIRLPLALPSSEDEPKLAMRTLATESKDPATNIDQLEHQTGNDEASRTWTQDTDE</sequence>
<feature type="transmembrane region" description="Helical" evidence="2">
    <location>
        <begin position="20"/>
        <end position="42"/>
    </location>
</feature>
<reference evidence="3 4" key="1">
    <citation type="journal article" date="2016" name="Nat. Commun.">
        <title>Extremotolerant tardigrade genome and improved radiotolerance of human cultured cells by tardigrade-unique protein.</title>
        <authorList>
            <person name="Hashimoto T."/>
            <person name="Horikawa D.D."/>
            <person name="Saito Y."/>
            <person name="Kuwahara H."/>
            <person name="Kozuka-Hata H."/>
            <person name="Shin-I T."/>
            <person name="Minakuchi Y."/>
            <person name="Ohishi K."/>
            <person name="Motoyama A."/>
            <person name="Aizu T."/>
            <person name="Enomoto A."/>
            <person name="Kondo K."/>
            <person name="Tanaka S."/>
            <person name="Hara Y."/>
            <person name="Koshikawa S."/>
            <person name="Sagara H."/>
            <person name="Miura T."/>
            <person name="Yokobori S."/>
            <person name="Miyagawa K."/>
            <person name="Suzuki Y."/>
            <person name="Kubo T."/>
            <person name="Oyama M."/>
            <person name="Kohara Y."/>
            <person name="Fujiyama A."/>
            <person name="Arakawa K."/>
            <person name="Katayama T."/>
            <person name="Toyoda A."/>
            <person name="Kunieda T."/>
        </authorList>
    </citation>
    <scope>NUCLEOTIDE SEQUENCE [LARGE SCALE GENOMIC DNA]</scope>
    <source>
        <strain evidence="3 4">YOKOZUNA-1</strain>
    </source>
</reference>
<dbReference type="Proteomes" id="UP000186922">
    <property type="component" value="Unassembled WGS sequence"/>
</dbReference>
<evidence type="ECO:0000256" key="2">
    <source>
        <dbReference type="SAM" id="Phobius"/>
    </source>
</evidence>
<keyword evidence="2" id="KW-1133">Transmembrane helix</keyword>
<keyword evidence="2" id="KW-0812">Transmembrane</keyword>
<proteinExistence type="predicted"/>
<evidence type="ECO:0000256" key="1">
    <source>
        <dbReference type="SAM" id="MobiDB-lite"/>
    </source>
</evidence>
<dbReference type="AlphaFoldDB" id="A0A1D1VGH6"/>
<dbReference type="EMBL" id="BDGG01000005">
    <property type="protein sequence ID" value="GAU99162.1"/>
    <property type="molecule type" value="Genomic_DNA"/>
</dbReference>
<organism evidence="3 4">
    <name type="scientific">Ramazzottius varieornatus</name>
    <name type="common">Water bear</name>
    <name type="synonym">Tardigrade</name>
    <dbReference type="NCBI Taxonomy" id="947166"/>
    <lineage>
        <taxon>Eukaryota</taxon>
        <taxon>Metazoa</taxon>
        <taxon>Ecdysozoa</taxon>
        <taxon>Tardigrada</taxon>
        <taxon>Eutardigrada</taxon>
        <taxon>Parachela</taxon>
        <taxon>Hypsibioidea</taxon>
        <taxon>Ramazzottiidae</taxon>
        <taxon>Ramazzottius</taxon>
    </lineage>
</organism>
<feature type="region of interest" description="Disordered" evidence="1">
    <location>
        <begin position="151"/>
        <end position="199"/>
    </location>
</feature>
<accession>A0A1D1VGH6</accession>